<evidence type="ECO:0000256" key="2">
    <source>
        <dbReference type="ARBA" id="ARBA00009023"/>
    </source>
</evidence>
<reference evidence="7" key="1">
    <citation type="submission" date="2017-02" db="EMBL/GenBank/DDBJ databases">
        <authorList>
            <person name="Varghese N."/>
            <person name="Submissions S."/>
        </authorList>
    </citation>
    <scope>NUCLEOTIDE SEQUENCE [LARGE SCALE GENOMIC DNA]</scope>
    <source>
        <strain evidence="7">ATCC 27094</strain>
    </source>
</reference>
<accession>A0A1T4NRD5</accession>
<evidence type="ECO:0000313" key="6">
    <source>
        <dbReference type="EMBL" id="SJZ81667.1"/>
    </source>
</evidence>
<dbReference type="NCBIfam" id="NF037995">
    <property type="entry name" value="TRAP_S1"/>
    <property type="match status" value="1"/>
</dbReference>
<dbReference type="OrthoDB" id="8204956at2"/>
<dbReference type="PIRSF" id="PIRSF006470">
    <property type="entry name" value="DctB"/>
    <property type="match status" value="1"/>
</dbReference>
<dbReference type="GO" id="GO:0055085">
    <property type="term" value="P:transmembrane transport"/>
    <property type="evidence" value="ECO:0007669"/>
    <property type="project" value="InterPro"/>
</dbReference>
<sequence length="341" mass="37401">MTIRLPRRRLLATTLAGAAAVPLVAIRTRPANAAEFSYKYANNSPVTHPLTIRTTEAAARIKEKTGGQVEIQVFPNNQLGSDTDMLSQLRSGALEFFTLSGLILSTLVPVASINGVGFAFKDYGQVWPTMDGALGTLVRGEIAKRGLYAFAKMYDNGYRQITSSTKPIKTPEDLSGFKIRVPASPLWTSLFKAFGASPTTINFNEVYSALQTHVVDGQENPLALIDTAKLYEVQKYVAITNHMWDGFWFLANKRAFEAMPQKLRDIVEAEFNASALAEREDLAKMNNTVADTLKAKGLQFVDTDATAFRAALKKAGFYEEWKGKFGPEAWGTLEKAVGSLA</sequence>
<gene>
    <name evidence="6" type="ORF">SAMN02745126_02402</name>
</gene>
<dbReference type="PROSITE" id="PS51318">
    <property type="entry name" value="TAT"/>
    <property type="match status" value="1"/>
</dbReference>
<proteinExistence type="inferred from homology"/>
<dbReference type="InterPro" id="IPR006311">
    <property type="entry name" value="TAT_signal"/>
</dbReference>
<dbReference type="InterPro" id="IPR004682">
    <property type="entry name" value="TRAP_DctP"/>
</dbReference>
<dbReference type="EMBL" id="FUWJ01000002">
    <property type="protein sequence ID" value="SJZ81667.1"/>
    <property type="molecule type" value="Genomic_DNA"/>
</dbReference>
<dbReference type="STRING" id="225324.SAMN02745126_02402"/>
<evidence type="ECO:0000256" key="1">
    <source>
        <dbReference type="ARBA" id="ARBA00004196"/>
    </source>
</evidence>
<name>A0A1T4NRD5_9HYPH</name>
<dbReference type="PANTHER" id="PTHR33376:SF4">
    <property type="entry name" value="SIALIC ACID-BINDING PERIPLASMIC PROTEIN SIAP"/>
    <property type="match status" value="1"/>
</dbReference>
<evidence type="ECO:0000256" key="4">
    <source>
        <dbReference type="ARBA" id="ARBA00022729"/>
    </source>
</evidence>
<dbReference type="GO" id="GO:0030288">
    <property type="term" value="C:outer membrane-bounded periplasmic space"/>
    <property type="evidence" value="ECO:0007669"/>
    <property type="project" value="InterPro"/>
</dbReference>
<organism evidence="6 7">
    <name type="scientific">Enhydrobacter aerosaccus</name>
    <dbReference type="NCBI Taxonomy" id="225324"/>
    <lineage>
        <taxon>Bacteria</taxon>
        <taxon>Pseudomonadati</taxon>
        <taxon>Pseudomonadota</taxon>
        <taxon>Alphaproteobacteria</taxon>
        <taxon>Hyphomicrobiales</taxon>
        <taxon>Enhydrobacter</taxon>
    </lineage>
</organism>
<keyword evidence="3" id="KW-0813">Transport</keyword>
<dbReference type="NCBIfam" id="TIGR00787">
    <property type="entry name" value="dctP"/>
    <property type="match status" value="1"/>
</dbReference>
<dbReference type="CDD" id="cd13603">
    <property type="entry name" value="PBP2_TRAP_Siap_TeaA_like"/>
    <property type="match status" value="1"/>
</dbReference>
<evidence type="ECO:0000256" key="5">
    <source>
        <dbReference type="SAM" id="SignalP"/>
    </source>
</evidence>
<dbReference type="Proteomes" id="UP000190092">
    <property type="component" value="Unassembled WGS sequence"/>
</dbReference>
<dbReference type="AlphaFoldDB" id="A0A1T4NRD5"/>
<dbReference type="Pfam" id="PF03480">
    <property type="entry name" value="DctP"/>
    <property type="match status" value="1"/>
</dbReference>
<feature type="signal peptide" evidence="5">
    <location>
        <begin position="1"/>
        <end position="33"/>
    </location>
</feature>
<dbReference type="Gene3D" id="3.40.190.170">
    <property type="entry name" value="Bacterial extracellular solute-binding protein, family 7"/>
    <property type="match status" value="1"/>
</dbReference>
<feature type="chain" id="PRO_5012120233" evidence="5">
    <location>
        <begin position="34"/>
        <end position="341"/>
    </location>
</feature>
<evidence type="ECO:0000256" key="3">
    <source>
        <dbReference type="ARBA" id="ARBA00022448"/>
    </source>
</evidence>
<dbReference type="InterPro" id="IPR038404">
    <property type="entry name" value="TRAP_DctP_sf"/>
</dbReference>
<comment type="similarity">
    <text evidence="2">Belongs to the bacterial solute-binding protein 7 family.</text>
</comment>
<dbReference type="InterPro" id="IPR018389">
    <property type="entry name" value="DctP_fam"/>
</dbReference>
<comment type="subcellular location">
    <subcellularLocation>
        <location evidence="1">Cell envelope</location>
    </subcellularLocation>
</comment>
<keyword evidence="6" id="KW-0675">Receptor</keyword>
<protein>
    <submittedName>
        <fullName evidence="6">Tripartite ATP-independent transporter solute receptor, DctP family</fullName>
    </submittedName>
</protein>
<keyword evidence="4 5" id="KW-0732">Signal</keyword>
<evidence type="ECO:0000313" key="7">
    <source>
        <dbReference type="Proteomes" id="UP000190092"/>
    </source>
</evidence>
<keyword evidence="7" id="KW-1185">Reference proteome</keyword>
<dbReference type="PANTHER" id="PTHR33376">
    <property type="match status" value="1"/>
</dbReference>